<proteinExistence type="predicted"/>
<sequence>MFDPTIIIPRISGCDIDRPMSAIAFEHLSDHTYMVDYLLLTIELPVTRTLFLTPDRSVDPPSVELLKLHYAIARIFHLSAAEEYIDNILRRMDETDGRQLSANGSTPIDHYIWLKLGFGKELSVH</sequence>
<dbReference type="Proteomes" id="UP000325433">
    <property type="component" value="Unassembled WGS sequence"/>
</dbReference>
<evidence type="ECO:0000313" key="1">
    <source>
        <dbReference type="EMBL" id="KAE8310227.1"/>
    </source>
</evidence>
<keyword evidence="2" id="KW-1185">Reference proteome</keyword>
<dbReference type="EMBL" id="ML738356">
    <property type="protein sequence ID" value="KAE8310227.1"/>
    <property type="molecule type" value="Genomic_DNA"/>
</dbReference>
<protein>
    <recommendedName>
        <fullName evidence="3">HNH nuclease domain-containing protein</fullName>
    </recommendedName>
</protein>
<evidence type="ECO:0008006" key="3">
    <source>
        <dbReference type="Google" id="ProtNLM"/>
    </source>
</evidence>
<organism evidence="1 2">
    <name type="scientific">Aspergillus transmontanensis</name>
    <dbReference type="NCBI Taxonomy" id="1034304"/>
    <lineage>
        <taxon>Eukaryota</taxon>
        <taxon>Fungi</taxon>
        <taxon>Dikarya</taxon>
        <taxon>Ascomycota</taxon>
        <taxon>Pezizomycotina</taxon>
        <taxon>Eurotiomycetes</taxon>
        <taxon>Eurotiomycetidae</taxon>
        <taxon>Eurotiales</taxon>
        <taxon>Aspergillaceae</taxon>
        <taxon>Aspergillus</taxon>
        <taxon>Aspergillus subgen. Circumdati</taxon>
    </lineage>
</organism>
<accession>A0A5N6VNR9</accession>
<name>A0A5N6VNR9_9EURO</name>
<reference evidence="2" key="1">
    <citation type="submission" date="2019-04" db="EMBL/GenBank/DDBJ databases">
        <title>Friends and foes A comparative genomics studyof 23 Aspergillus species from section Flavi.</title>
        <authorList>
            <consortium name="DOE Joint Genome Institute"/>
            <person name="Kjaerbolling I."/>
            <person name="Vesth T."/>
            <person name="Frisvad J.C."/>
            <person name="Nybo J.L."/>
            <person name="Theobald S."/>
            <person name="Kildgaard S."/>
            <person name="Isbrandt T."/>
            <person name="Kuo A."/>
            <person name="Sato A."/>
            <person name="Lyhne E.K."/>
            <person name="Kogle M.E."/>
            <person name="Wiebenga A."/>
            <person name="Kun R.S."/>
            <person name="Lubbers R.J."/>
            <person name="Makela M.R."/>
            <person name="Barry K."/>
            <person name="Chovatia M."/>
            <person name="Clum A."/>
            <person name="Daum C."/>
            <person name="Haridas S."/>
            <person name="He G."/>
            <person name="LaButti K."/>
            <person name="Lipzen A."/>
            <person name="Mondo S."/>
            <person name="Riley R."/>
            <person name="Salamov A."/>
            <person name="Simmons B.A."/>
            <person name="Magnuson J.K."/>
            <person name="Henrissat B."/>
            <person name="Mortensen U.H."/>
            <person name="Larsen T.O."/>
            <person name="Devries R.P."/>
            <person name="Grigoriev I.V."/>
            <person name="Machida M."/>
            <person name="Baker S.E."/>
            <person name="Andersen M.R."/>
        </authorList>
    </citation>
    <scope>NUCLEOTIDE SEQUENCE [LARGE SCALE GENOMIC DNA]</scope>
    <source>
        <strain evidence="2">CBS 130015</strain>
    </source>
</reference>
<gene>
    <name evidence="1" type="ORF">BDV41DRAFT_566721</name>
</gene>
<evidence type="ECO:0000313" key="2">
    <source>
        <dbReference type="Proteomes" id="UP000325433"/>
    </source>
</evidence>
<dbReference type="AlphaFoldDB" id="A0A5N6VNR9"/>